<dbReference type="STRING" id="946333.A4W93_19645"/>
<dbReference type="RefSeq" id="WP_085752230.1">
    <property type="nucleotide sequence ID" value="NZ_BSPR01000006.1"/>
</dbReference>
<feature type="domain" description="Ice-binding protein C-terminal" evidence="1">
    <location>
        <begin position="167"/>
        <end position="193"/>
    </location>
</feature>
<dbReference type="KEGG" id="rgu:A4W93_19645"/>
<dbReference type="AlphaFoldDB" id="A0A1W6LCH4"/>
<proteinExistence type="predicted"/>
<dbReference type="NCBIfam" id="TIGR02595">
    <property type="entry name" value="PEP_CTERM"/>
    <property type="match status" value="1"/>
</dbReference>
<evidence type="ECO:0000313" key="3">
    <source>
        <dbReference type="Proteomes" id="UP000193427"/>
    </source>
</evidence>
<reference evidence="2 3" key="1">
    <citation type="submission" date="2016-04" db="EMBL/GenBank/DDBJ databases">
        <title>Complete genome sequence of natural rubber-degrading, novel Gram-negative bacterium, Rhizobacter gummiphilus strain NS21.</title>
        <authorList>
            <person name="Tabata M."/>
            <person name="Kasai D."/>
            <person name="Fukuda M."/>
        </authorList>
    </citation>
    <scope>NUCLEOTIDE SEQUENCE [LARGE SCALE GENOMIC DNA]</scope>
    <source>
        <strain evidence="2 3">NS21</strain>
    </source>
</reference>
<evidence type="ECO:0000259" key="1">
    <source>
        <dbReference type="Pfam" id="PF07589"/>
    </source>
</evidence>
<keyword evidence="3" id="KW-1185">Reference proteome</keyword>
<gene>
    <name evidence="2" type="ORF">A4W93_19645</name>
</gene>
<dbReference type="InterPro" id="IPR013424">
    <property type="entry name" value="Ice-binding_C"/>
</dbReference>
<accession>A0A1W6LCH4</accession>
<dbReference type="Proteomes" id="UP000193427">
    <property type="component" value="Chromosome"/>
</dbReference>
<protein>
    <recommendedName>
        <fullName evidence="1">Ice-binding protein C-terminal domain-containing protein</fullName>
    </recommendedName>
</protein>
<evidence type="ECO:0000313" key="2">
    <source>
        <dbReference type="EMBL" id="ARN21933.1"/>
    </source>
</evidence>
<name>A0A1W6LCH4_9BURK</name>
<organism evidence="2 3">
    <name type="scientific">Piscinibacter gummiphilus</name>
    <dbReference type="NCBI Taxonomy" id="946333"/>
    <lineage>
        <taxon>Bacteria</taxon>
        <taxon>Pseudomonadati</taxon>
        <taxon>Pseudomonadota</taxon>
        <taxon>Betaproteobacteria</taxon>
        <taxon>Burkholderiales</taxon>
        <taxon>Sphaerotilaceae</taxon>
        <taxon>Piscinibacter</taxon>
    </lineage>
</organism>
<dbReference type="Pfam" id="PF07589">
    <property type="entry name" value="PEP-CTERM"/>
    <property type="match status" value="1"/>
</dbReference>
<dbReference type="EMBL" id="CP015118">
    <property type="protein sequence ID" value="ARN21933.1"/>
    <property type="molecule type" value="Genomic_DNA"/>
</dbReference>
<sequence length="195" mass="20441">MSFRPHHALRTLAAAATLVAASTAASAAATQWFFSGVSFTDGANAEGSFFFDGTTFSDWDVQSYRLPGAPGFPEVMPYQYTVSTSTFSTDGYGITFNRNDSGPGNFFSIYFNSPLGANGGSTTAWAWERTESFGGSINSHSSTADFTVASASLTNTVRSLPAAVAAPVPEPETYAMLALGALLVGGVARRTRRAA</sequence>